<reference evidence="4" key="1">
    <citation type="submission" date="2016-10" db="EMBL/GenBank/DDBJ databases">
        <authorList>
            <person name="Varghese N."/>
            <person name="Submissions S."/>
        </authorList>
    </citation>
    <scope>NUCLEOTIDE SEQUENCE [LARGE SCALE GENOMIC DNA]</scope>
    <source>
        <strain evidence="4">CGMCC 4.3516</strain>
    </source>
</reference>
<feature type="region of interest" description="Disordered" evidence="1">
    <location>
        <begin position="52"/>
        <end position="77"/>
    </location>
</feature>
<proteinExistence type="predicted"/>
<evidence type="ECO:0000313" key="4">
    <source>
        <dbReference type="Proteomes" id="UP000198949"/>
    </source>
</evidence>
<keyword evidence="4" id="KW-1185">Reference proteome</keyword>
<evidence type="ECO:0000256" key="2">
    <source>
        <dbReference type="SAM" id="Phobius"/>
    </source>
</evidence>
<dbReference type="OrthoDB" id="5194215at2"/>
<name>A0A1G7AXD9_9ACTN</name>
<evidence type="ECO:0000313" key="3">
    <source>
        <dbReference type="EMBL" id="SDE19548.1"/>
    </source>
</evidence>
<protein>
    <recommendedName>
        <fullName evidence="5">DUF3558 domain-containing protein</fullName>
    </recommendedName>
</protein>
<keyword evidence="2" id="KW-0812">Transmembrane</keyword>
<feature type="transmembrane region" description="Helical" evidence="2">
    <location>
        <begin position="27"/>
        <end position="49"/>
    </location>
</feature>
<dbReference type="Proteomes" id="UP000198949">
    <property type="component" value="Unassembled WGS sequence"/>
</dbReference>
<accession>A0A1G7AXD9</accession>
<dbReference type="STRING" id="58114.SAMN05216270_1153"/>
<evidence type="ECO:0008006" key="5">
    <source>
        <dbReference type="Google" id="ProtNLM"/>
    </source>
</evidence>
<organism evidence="3 4">
    <name type="scientific">Glycomyces harbinensis</name>
    <dbReference type="NCBI Taxonomy" id="58114"/>
    <lineage>
        <taxon>Bacteria</taxon>
        <taxon>Bacillati</taxon>
        <taxon>Actinomycetota</taxon>
        <taxon>Actinomycetes</taxon>
        <taxon>Glycomycetales</taxon>
        <taxon>Glycomycetaceae</taxon>
        <taxon>Glycomyces</taxon>
    </lineage>
</organism>
<dbReference type="RefSeq" id="WP_091039432.1">
    <property type="nucleotide sequence ID" value="NZ_FNAD01000015.1"/>
</dbReference>
<feature type="region of interest" description="Disordered" evidence="1">
    <location>
        <begin position="1"/>
        <end position="20"/>
    </location>
</feature>
<evidence type="ECO:0000256" key="1">
    <source>
        <dbReference type="SAM" id="MobiDB-lite"/>
    </source>
</evidence>
<gene>
    <name evidence="3" type="ORF">SAMN05216270_1153</name>
</gene>
<feature type="compositionally biased region" description="Gly residues" evidence="1">
    <location>
        <begin position="59"/>
        <end position="69"/>
    </location>
</feature>
<sequence>MSYPSQPGYPTPQYGQPQPPGQQQNNLWLIGGAVVVILIILMTVVLLIVQQTGDDSPSGDGGETGGETGGDSSYEELPPAAFESETCDQIDMAAFEEATGDSVDPESSSHSSSSYDSYDNVSCYFYTSSNYYSMNVNLYDYETLEEVLDFVEYDAEMYGEDGDYEYEEYTANGDAGSLYSLVSDPEYQTTYLHVALGSLETVVSITYNANDVDPANVKTALEDVLLQVDALFADVQ</sequence>
<keyword evidence="2" id="KW-0472">Membrane</keyword>
<dbReference type="EMBL" id="FNAD01000015">
    <property type="protein sequence ID" value="SDE19548.1"/>
    <property type="molecule type" value="Genomic_DNA"/>
</dbReference>
<dbReference type="AlphaFoldDB" id="A0A1G7AXD9"/>
<keyword evidence="2" id="KW-1133">Transmembrane helix</keyword>